<organism evidence="2 3">
    <name type="scientific">Klebsiella phage vB_KpnM_BIS47</name>
    <dbReference type="NCBI Taxonomy" id="1907784"/>
    <lineage>
        <taxon>Viruses</taxon>
        <taxon>Duplodnaviria</taxon>
        <taxon>Heunggongvirae</taxon>
        <taxon>Uroviricota</taxon>
        <taxon>Caudoviricetes</taxon>
        <taxon>Vequintavirinae</taxon>
        <taxon>Mydovirus</taxon>
        <taxon>Mydovirus BIS47</taxon>
    </lineage>
</organism>
<protein>
    <submittedName>
        <fullName evidence="2">GTP cyclohydrolase II</fullName>
    </submittedName>
</protein>
<dbReference type="InterPro" id="IPR012816">
    <property type="entry name" value="NADAR"/>
</dbReference>
<dbReference type="InterPro" id="IPR037238">
    <property type="entry name" value="YbiA-like_sf"/>
</dbReference>
<accession>A0A1V0E6W6</accession>
<keyword evidence="3" id="KW-1185">Reference proteome</keyword>
<feature type="domain" description="NADAR" evidence="1">
    <location>
        <begin position="15"/>
        <end position="155"/>
    </location>
</feature>
<proteinExistence type="predicted"/>
<name>A0A1V0E6W6_9CAUD</name>
<dbReference type="Pfam" id="PF08719">
    <property type="entry name" value="NADAR"/>
    <property type="match status" value="1"/>
</dbReference>
<evidence type="ECO:0000313" key="2">
    <source>
        <dbReference type="EMBL" id="ARB12606.1"/>
    </source>
</evidence>
<evidence type="ECO:0000259" key="1">
    <source>
        <dbReference type="Pfam" id="PF08719"/>
    </source>
</evidence>
<dbReference type="RefSeq" id="YP_009832609.1">
    <property type="nucleotide sequence ID" value="NC_048656.1"/>
</dbReference>
<reference evidence="2 3" key="1">
    <citation type="submission" date="2017-02" db="EMBL/GenBank/DDBJ databases">
        <title>Genome sequencing and assembly of Klebsiella pneumoniae phages.</title>
        <authorList>
            <person name="Labudda L."/>
            <person name="Strapagiel D."/>
            <person name="Karczewska-Golec J."/>
            <person name="Golec P."/>
        </authorList>
    </citation>
    <scope>NUCLEOTIDE SEQUENCE [LARGE SCALE GENOMIC DNA]</scope>
</reference>
<keyword evidence="2" id="KW-0378">Hydrolase</keyword>
<sequence length="168" mass="19587">MRVTDKYVFFFTYRDMFSNHYRQVIPIRCGGYEFFTVEHYMMFQKAMLFDDKEIASRIATVDNPNEAKALGRQVKGFDNNVWEENRMDIVTSGLVLKMKANRSVLEAALGHRDAGRKFVEASPYDAIWGVKLNEYDTRIDDPANWRGLNLLGECWERAIDIVVAATWR</sequence>
<dbReference type="CDD" id="cd15457">
    <property type="entry name" value="NADAR"/>
    <property type="match status" value="1"/>
</dbReference>
<evidence type="ECO:0000313" key="3">
    <source>
        <dbReference type="Proteomes" id="UP000221691"/>
    </source>
</evidence>
<dbReference type="GO" id="GO:0016787">
    <property type="term" value="F:hydrolase activity"/>
    <property type="evidence" value="ECO:0007669"/>
    <property type="project" value="UniProtKB-KW"/>
</dbReference>
<dbReference type="SUPFAM" id="SSF143990">
    <property type="entry name" value="YbiA-like"/>
    <property type="match status" value="1"/>
</dbReference>
<dbReference type="Proteomes" id="UP000221691">
    <property type="component" value="Segment"/>
</dbReference>
<gene>
    <name evidence="2" type="ORF">BIS47_102</name>
</gene>
<dbReference type="GeneID" id="55632595"/>
<dbReference type="KEGG" id="vg:55632595"/>
<dbReference type="EMBL" id="KY652726">
    <property type="protein sequence ID" value="ARB12606.1"/>
    <property type="molecule type" value="Genomic_DNA"/>
</dbReference>
<dbReference type="Gene3D" id="1.10.357.40">
    <property type="entry name" value="YbiA-like"/>
    <property type="match status" value="1"/>
</dbReference>
<dbReference type="NCBIfam" id="TIGR02464">
    <property type="entry name" value="ribofla_fusion"/>
    <property type="match status" value="1"/>
</dbReference>